<sequence>MYGFRYRGRHSSEFGVDLLSYTINSPELREYEEEVPGLPGIVDYGTEWSKRSIDMQIDITPTAKPFKVQQSKILNWFKPTLPAGILVFDEIPDRFYYAKFTGNLGIQQFGTYGTFEFAMKCTDPFIYGPEQIVENTITSNPESIFVVSAGTEPTYPVIRLQNAGNNTINGFSLTIISEVE</sequence>
<reference evidence="3" key="1">
    <citation type="journal article" date="2019" name="Int. J. Syst. Evol. Microbiol.">
        <title>The Global Catalogue of Microorganisms (GCM) 10K type strain sequencing project: providing services to taxonomists for standard genome sequencing and annotation.</title>
        <authorList>
            <consortium name="The Broad Institute Genomics Platform"/>
            <consortium name="The Broad Institute Genome Sequencing Center for Infectious Disease"/>
            <person name="Wu L."/>
            <person name="Ma J."/>
        </authorList>
    </citation>
    <scope>NUCLEOTIDE SEQUENCE [LARGE SCALE GENOMIC DNA]</scope>
    <source>
        <strain evidence="3">GH52</strain>
    </source>
</reference>
<comment type="caution">
    <text evidence="2">The sequence shown here is derived from an EMBL/GenBank/DDBJ whole genome shotgun (WGS) entry which is preliminary data.</text>
</comment>
<dbReference type="Pfam" id="PF05709">
    <property type="entry name" value="Sipho_tail"/>
    <property type="match status" value="1"/>
</dbReference>
<proteinExistence type="predicted"/>
<evidence type="ECO:0000313" key="3">
    <source>
        <dbReference type="Proteomes" id="UP001597362"/>
    </source>
</evidence>
<evidence type="ECO:0000259" key="1">
    <source>
        <dbReference type="Pfam" id="PF05709"/>
    </source>
</evidence>
<dbReference type="InterPro" id="IPR008841">
    <property type="entry name" value="Siphovirus-type_tail_N"/>
</dbReference>
<evidence type="ECO:0000313" key="2">
    <source>
        <dbReference type="EMBL" id="MFD2116335.1"/>
    </source>
</evidence>
<feature type="domain" description="Siphovirus-type tail component RIFT-related" evidence="1">
    <location>
        <begin position="26"/>
        <end position="120"/>
    </location>
</feature>
<dbReference type="Proteomes" id="UP001597362">
    <property type="component" value="Unassembled WGS sequence"/>
</dbReference>
<accession>A0ABW4YKV2</accession>
<organism evidence="2 3">
    <name type="scientific">Paenibacillus yanchengensis</name>
    <dbReference type="NCBI Taxonomy" id="2035833"/>
    <lineage>
        <taxon>Bacteria</taxon>
        <taxon>Bacillati</taxon>
        <taxon>Bacillota</taxon>
        <taxon>Bacilli</taxon>
        <taxon>Bacillales</taxon>
        <taxon>Paenibacillaceae</taxon>
        <taxon>Paenibacillus</taxon>
    </lineage>
</organism>
<dbReference type="EMBL" id="JBHUHO010000030">
    <property type="protein sequence ID" value="MFD2116335.1"/>
    <property type="molecule type" value="Genomic_DNA"/>
</dbReference>
<protein>
    <submittedName>
        <fullName evidence="2">Phage tail domain-containing protein</fullName>
    </submittedName>
</protein>
<dbReference type="Gene3D" id="2.40.30.200">
    <property type="match status" value="1"/>
</dbReference>
<name>A0ABW4YKV2_9BACL</name>
<keyword evidence="3" id="KW-1185">Reference proteome</keyword>
<gene>
    <name evidence="2" type="ORF">ACFSJH_11445</name>
</gene>
<dbReference type="RefSeq" id="WP_377772398.1">
    <property type="nucleotide sequence ID" value="NZ_JBHUHO010000030.1"/>
</dbReference>